<keyword evidence="2" id="KW-0732">Signal</keyword>
<sequence length="457" mass="49266">MRFKRRWIALGACALLTLAAAQVTVSRLQLNGRSQPSILLYGQEYVRRETLAGEFQVTRDGDLIRVEQGGRVALIPLDYNSAAAPYQNYVYQSGFERRIGQAATVVNGNLYLPVATLAQAFGAEYTPGRFQQGGRQLLGVASKAEAKYDRLVLTLSRGVTPAARLEGDRLVLSLPGTSGKEATYTTRGKFLKRAVVTAKNGGLTVSADLPSGAGYRLHTLPPEPGRPARVILDAGPAFEREQSALEARVLKPLVVIDAGHGGTDPGVGRGLTEKAVTLELAREVGRLLSKAGWVVRYTRTSDTDVPLAERADLARRSDVFLSLHLGGLPGARGSGAALYRLEGDSPLQLIHALRSKDTSEFPLAVSPPEDSARLGAEIATDLKRAGFDVHQRATRKLYLLEQAPRAALLVELGWPSSDADLERLEDPQQLRSAAAAIARAVARYLTPPKAERPENPT</sequence>
<dbReference type="Pfam" id="PF01520">
    <property type="entry name" value="Amidase_3"/>
    <property type="match status" value="1"/>
</dbReference>
<evidence type="ECO:0000313" key="5">
    <source>
        <dbReference type="Proteomes" id="UP000569951"/>
    </source>
</evidence>
<dbReference type="InterPro" id="IPR002508">
    <property type="entry name" value="MurNAc-LAA_cat"/>
</dbReference>
<keyword evidence="1" id="KW-0378">Hydrolase</keyword>
<dbReference type="PANTHER" id="PTHR30404">
    <property type="entry name" value="N-ACETYLMURAMOYL-L-ALANINE AMIDASE"/>
    <property type="match status" value="1"/>
</dbReference>
<dbReference type="GO" id="GO:0008745">
    <property type="term" value="F:N-acetylmuramoyl-L-alanine amidase activity"/>
    <property type="evidence" value="ECO:0007669"/>
    <property type="project" value="InterPro"/>
</dbReference>
<name>A0A841HWU9_9DEIO</name>
<dbReference type="GO" id="GO:0030288">
    <property type="term" value="C:outer membrane-bounded periplasmic space"/>
    <property type="evidence" value="ECO:0007669"/>
    <property type="project" value="TreeGrafter"/>
</dbReference>
<organism evidence="4 5">
    <name type="scientific">Deinobacterium chartae</name>
    <dbReference type="NCBI Taxonomy" id="521158"/>
    <lineage>
        <taxon>Bacteria</taxon>
        <taxon>Thermotogati</taxon>
        <taxon>Deinococcota</taxon>
        <taxon>Deinococci</taxon>
        <taxon>Deinococcales</taxon>
        <taxon>Deinococcaceae</taxon>
        <taxon>Deinobacterium</taxon>
    </lineage>
</organism>
<evidence type="ECO:0000313" key="4">
    <source>
        <dbReference type="EMBL" id="MBB6096719.1"/>
    </source>
</evidence>
<dbReference type="CDD" id="cd02696">
    <property type="entry name" value="MurNAc-LAA"/>
    <property type="match status" value="1"/>
</dbReference>
<dbReference type="Proteomes" id="UP000569951">
    <property type="component" value="Unassembled WGS sequence"/>
</dbReference>
<keyword evidence="5" id="KW-1185">Reference proteome</keyword>
<dbReference type="RefSeq" id="WP_183983469.1">
    <property type="nucleotide sequence ID" value="NZ_JACHHG010000001.1"/>
</dbReference>
<accession>A0A841HWU9</accession>
<dbReference type="SMART" id="SM00646">
    <property type="entry name" value="Ami_3"/>
    <property type="match status" value="1"/>
</dbReference>
<dbReference type="PANTHER" id="PTHR30404:SF0">
    <property type="entry name" value="N-ACETYLMURAMOYL-L-ALANINE AMIDASE AMIC"/>
    <property type="match status" value="1"/>
</dbReference>
<dbReference type="EMBL" id="JACHHG010000001">
    <property type="protein sequence ID" value="MBB6096719.1"/>
    <property type="molecule type" value="Genomic_DNA"/>
</dbReference>
<dbReference type="GO" id="GO:0009253">
    <property type="term" value="P:peptidoglycan catabolic process"/>
    <property type="evidence" value="ECO:0007669"/>
    <property type="project" value="InterPro"/>
</dbReference>
<evidence type="ECO:0000259" key="3">
    <source>
        <dbReference type="SMART" id="SM00646"/>
    </source>
</evidence>
<feature type="signal peptide" evidence="2">
    <location>
        <begin position="1"/>
        <end position="21"/>
    </location>
</feature>
<feature type="domain" description="MurNAc-LAA" evidence="3">
    <location>
        <begin position="311"/>
        <end position="442"/>
    </location>
</feature>
<comment type="caution">
    <text evidence="4">The sequence shown here is derived from an EMBL/GenBank/DDBJ whole genome shotgun (WGS) entry which is preliminary data.</text>
</comment>
<feature type="chain" id="PRO_5032382438" evidence="2">
    <location>
        <begin position="22"/>
        <end position="457"/>
    </location>
</feature>
<dbReference type="AlphaFoldDB" id="A0A841HWU9"/>
<dbReference type="Gene3D" id="3.40.630.40">
    <property type="entry name" value="Zn-dependent exopeptidases"/>
    <property type="match status" value="1"/>
</dbReference>
<proteinExistence type="predicted"/>
<evidence type="ECO:0000256" key="2">
    <source>
        <dbReference type="SAM" id="SignalP"/>
    </source>
</evidence>
<reference evidence="4 5" key="1">
    <citation type="submission" date="2020-08" db="EMBL/GenBank/DDBJ databases">
        <title>Genomic Encyclopedia of Type Strains, Phase IV (KMG-IV): sequencing the most valuable type-strain genomes for metagenomic binning, comparative biology and taxonomic classification.</title>
        <authorList>
            <person name="Goeker M."/>
        </authorList>
    </citation>
    <scope>NUCLEOTIDE SEQUENCE [LARGE SCALE GENOMIC DNA]</scope>
    <source>
        <strain evidence="4 5">DSM 21458</strain>
    </source>
</reference>
<gene>
    <name evidence="4" type="ORF">HNR42_000131</name>
</gene>
<evidence type="ECO:0000256" key="1">
    <source>
        <dbReference type="ARBA" id="ARBA00022801"/>
    </source>
</evidence>
<dbReference type="InterPro" id="IPR050695">
    <property type="entry name" value="N-acetylmuramoyl_amidase_3"/>
</dbReference>
<dbReference type="SUPFAM" id="SSF53187">
    <property type="entry name" value="Zn-dependent exopeptidases"/>
    <property type="match status" value="1"/>
</dbReference>
<protein>
    <submittedName>
        <fullName evidence="4">N-acetylmuramoyl-L-alanine amidase</fullName>
    </submittedName>
</protein>